<evidence type="ECO:0000313" key="3">
    <source>
        <dbReference type="Proteomes" id="UP000789901"/>
    </source>
</evidence>
<proteinExistence type="predicted"/>
<dbReference type="Proteomes" id="UP000789901">
    <property type="component" value="Unassembled WGS sequence"/>
</dbReference>
<feature type="non-terminal residue" evidence="2">
    <location>
        <position position="178"/>
    </location>
</feature>
<reference evidence="2 3" key="1">
    <citation type="submission" date="2021-06" db="EMBL/GenBank/DDBJ databases">
        <authorList>
            <person name="Kallberg Y."/>
            <person name="Tangrot J."/>
            <person name="Rosling A."/>
        </authorList>
    </citation>
    <scope>NUCLEOTIDE SEQUENCE [LARGE SCALE GENOMIC DNA]</scope>
    <source>
        <strain evidence="2 3">120-4 pot B 10/14</strain>
    </source>
</reference>
<feature type="region of interest" description="Disordered" evidence="1">
    <location>
        <begin position="132"/>
        <end position="161"/>
    </location>
</feature>
<protein>
    <submittedName>
        <fullName evidence="2">7176_t:CDS:1</fullName>
    </submittedName>
</protein>
<name>A0ABN7XPH7_GIGMA</name>
<gene>
    <name evidence="2" type="ORF">GMARGA_LOCUS44805</name>
</gene>
<evidence type="ECO:0000313" key="2">
    <source>
        <dbReference type="EMBL" id="CAG8855984.1"/>
    </source>
</evidence>
<evidence type="ECO:0000256" key="1">
    <source>
        <dbReference type="SAM" id="MobiDB-lite"/>
    </source>
</evidence>
<comment type="caution">
    <text evidence="2">The sequence shown here is derived from an EMBL/GenBank/DDBJ whole genome shotgun (WGS) entry which is preliminary data.</text>
</comment>
<dbReference type="EMBL" id="CAJVQB010155044">
    <property type="protein sequence ID" value="CAG8855984.1"/>
    <property type="molecule type" value="Genomic_DNA"/>
</dbReference>
<organism evidence="2 3">
    <name type="scientific">Gigaspora margarita</name>
    <dbReference type="NCBI Taxonomy" id="4874"/>
    <lineage>
        <taxon>Eukaryota</taxon>
        <taxon>Fungi</taxon>
        <taxon>Fungi incertae sedis</taxon>
        <taxon>Mucoromycota</taxon>
        <taxon>Glomeromycotina</taxon>
        <taxon>Glomeromycetes</taxon>
        <taxon>Diversisporales</taxon>
        <taxon>Gigasporaceae</taxon>
        <taxon>Gigaspora</taxon>
    </lineage>
</organism>
<accession>A0ABN7XPH7</accession>
<keyword evidence="3" id="KW-1185">Reference proteome</keyword>
<sequence>MAPVYSTKYCDPGSTPSREDERTGRCSITNNKFTIGMDFVETDVQHTTADLGVPEHRSICDQQEHSNEEIFQLEIRPLDISNRCIYSILEGVESICKSTMDFITQSISQDSLRESHSDTDFPVMAFSSLVPNTNRSPSRYSNNVTSQSKLSRGNHTSQKSQVENLRSTYIRKQLKDKG</sequence>
<feature type="region of interest" description="Disordered" evidence="1">
    <location>
        <begin position="1"/>
        <end position="24"/>
    </location>
</feature>